<name>A0A2K6FER0_PROCO</name>
<dbReference type="GO" id="GO:0016197">
    <property type="term" value="P:endosomal transport"/>
    <property type="evidence" value="ECO:0007669"/>
    <property type="project" value="TreeGrafter"/>
</dbReference>
<evidence type="ECO:0000313" key="2">
    <source>
        <dbReference type="Ensembl" id="ENSPCOP00000012423.1"/>
    </source>
</evidence>
<dbReference type="GeneTree" id="ENSGT00390000002524"/>
<dbReference type="Proteomes" id="UP000233160">
    <property type="component" value="Unassembled WGS sequence"/>
</dbReference>
<dbReference type="Ensembl" id="ENSPCOT00000023021.1">
    <property type="protein sequence ID" value="ENSPCOP00000012423.1"/>
    <property type="gene ID" value="ENSPCOG00000017785.1"/>
</dbReference>
<dbReference type="GO" id="GO:0005768">
    <property type="term" value="C:endosome"/>
    <property type="evidence" value="ECO:0007669"/>
    <property type="project" value="TreeGrafter"/>
</dbReference>
<dbReference type="PANTHER" id="PTHR31409">
    <property type="entry name" value="WASH COMPLEX SUBUNIT 4"/>
    <property type="match status" value="1"/>
</dbReference>
<protein>
    <recommendedName>
        <fullName evidence="1">WASH complex subunit 4 N-terminal domain-containing protein</fullName>
    </recommendedName>
</protein>
<dbReference type="PANTHER" id="PTHR31409:SF0">
    <property type="entry name" value="WASH COMPLEX SUBUNIT 4"/>
    <property type="match status" value="1"/>
</dbReference>
<reference evidence="2" key="2">
    <citation type="submission" date="2025-09" db="UniProtKB">
        <authorList>
            <consortium name="Ensembl"/>
        </authorList>
    </citation>
    <scope>IDENTIFICATION</scope>
</reference>
<accession>A0A2K6FER0</accession>
<dbReference type="GO" id="GO:0007032">
    <property type="term" value="P:endosome organization"/>
    <property type="evidence" value="ECO:0007669"/>
    <property type="project" value="TreeGrafter"/>
</dbReference>
<keyword evidence="3" id="KW-1185">Reference proteome</keyword>
<dbReference type="InterPro" id="IPR027307">
    <property type="entry name" value="WASH7"/>
</dbReference>
<evidence type="ECO:0000313" key="3">
    <source>
        <dbReference type="Proteomes" id="UP000233160"/>
    </source>
</evidence>
<dbReference type="InterPro" id="IPR028191">
    <property type="entry name" value="WASH-4_N"/>
</dbReference>
<proteinExistence type="predicted"/>
<feature type="domain" description="WASH complex subunit 4 N-terminal" evidence="1">
    <location>
        <begin position="32"/>
        <end position="159"/>
    </location>
</feature>
<dbReference type="GO" id="GO:0071203">
    <property type="term" value="C:WASH complex"/>
    <property type="evidence" value="ECO:0007669"/>
    <property type="project" value="InterPro"/>
</dbReference>
<sequence length="160" mass="18554">MAVETLSPDWEFDRVDDGSQKIHAEVQLKNYGKFLEEYTSQLRRIEDALDDSIGDVWDFNLDPIALKLLPYEQSSLLELIKTENKVRNSKLKNIFLKIITFFLFLVLKNSTDSSMVEGDCQIQMGRFISFLQELSCFVTRCYEVVMNVVHQLAALYISNK</sequence>
<dbReference type="AlphaFoldDB" id="A0A2K6FER0"/>
<evidence type="ECO:0000259" key="1">
    <source>
        <dbReference type="Pfam" id="PF14745"/>
    </source>
</evidence>
<reference evidence="2" key="1">
    <citation type="submission" date="2025-08" db="UniProtKB">
        <authorList>
            <consortium name="Ensembl"/>
        </authorList>
    </citation>
    <scope>IDENTIFICATION</scope>
</reference>
<dbReference type="Pfam" id="PF14745">
    <property type="entry name" value="WASH-4_N"/>
    <property type="match status" value="1"/>
</dbReference>
<organism evidence="2 3">
    <name type="scientific">Propithecus coquereli</name>
    <name type="common">Coquerel's sifaka</name>
    <name type="synonym">Propithecus verreauxi coquereli</name>
    <dbReference type="NCBI Taxonomy" id="379532"/>
    <lineage>
        <taxon>Eukaryota</taxon>
        <taxon>Metazoa</taxon>
        <taxon>Chordata</taxon>
        <taxon>Craniata</taxon>
        <taxon>Vertebrata</taxon>
        <taxon>Euteleostomi</taxon>
        <taxon>Mammalia</taxon>
        <taxon>Eutheria</taxon>
        <taxon>Euarchontoglires</taxon>
        <taxon>Primates</taxon>
        <taxon>Strepsirrhini</taxon>
        <taxon>Lemuriformes</taxon>
        <taxon>Indriidae</taxon>
        <taxon>Propithecus</taxon>
    </lineage>
</organism>